<proteinExistence type="predicted"/>
<evidence type="ECO:0000313" key="1">
    <source>
        <dbReference type="EMBL" id="TFK69672.1"/>
    </source>
</evidence>
<dbReference type="Proteomes" id="UP000308600">
    <property type="component" value="Unassembled WGS sequence"/>
</dbReference>
<dbReference type="EMBL" id="ML208326">
    <property type="protein sequence ID" value="TFK69672.1"/>
    <property type="molecule type" value="Genomic_DNA"/>
</dbReference>
<accession>A0ACD3AWE4</accession>
<gene>
    <name evidence="1" type="ORF">BDN72DRAFT_591162</name>
</gene>
<evidence type="ECO:0000313" key="2">
    <source>
        <dbReference type="Proteomes" id="UP000308600"/>
    </source>
</evidence>
<keyword evidence="2" id="KW-1185">Reference proteome</keyword>
<organism evidence="1 2">
    <name type="scientific">Pluteus cervinus</name>
    <dbReference type="NCBI Taxonomy" id="181527"/>
    <lineage>
        <taxon>Eukaryota</taxon>
        <taxon>Fungi</taxon>
        <taxon>Dikarya</taxon>
        <taxon>Basidiomycota</taxon>
        <taxon>Agaricomycotina</taxon>
        <taxon>Agaricomycetes</taxon>
        <taxon>Agaricomycetidae</taxon>
        <taxon>Agaricales</taxon>
        <taxon>Pluteineae</taxon>
        <taxon>Pluteaceae</taxon>
        <taxon>Pluteus</taxon>
    </lineage>
</organism>
<name>A0ACD3AWE4_9AGAR</name>
<protein>
    <submittedName>
        <fullName evidence="1">Uncharacterized protein</fullName>
    </submittedName>
</protein>
<reference evidence="1 2" key="1">
    <citation type="journal article" date="2019" name="Nat. Ecol. Evol.">
        <title>Megaphylogeny resolves global patterns of mushroom evolution.</title>
        <authorList>
            <person name="Varga T."/>
            <person name="Krizsan K."/>
            <person name="Foldi C."/>
            <person name="Dima B."/>
            <person name="Sanchez-Garcia M."/>
            <person name="Sanchez-Ramirez S."/>
            <person name="Szollosi G.J."/>
            <person name="Szarkandi J.G."/>
            <person name="Papp V."/>
            <person name="Albert L."/>
            <person name="Andreopoulos W."/>
            <person name="Angelini C."/>
            <person name="Antonin V."/>
            <person name="Barry K.W."/>
            <person name="Bougher N.L."/>
            <person name="Buchanan P."/>
            <person name="Buyck B."/>
            <person name="Bense V."/>
            <person name="Catcheside P."/>
            <person name="Chovatia M."/>
            <person name="Cooper J."/>
            <person name="Damon W."/>
            <person name="Desjardin D."/>
            <person name="Finy P."/>
            <person name="Geml J."/>
            <person name="Haridas S."/>
            <person name="Hughes K."/>
            <person name="Justo A."/>
            <person name="Karasinski D."/>
            <person name="Kautmanova I."/>
            <person name="Kiss B."/>
            <person name="Kocsube S."/>
            <person name="Kotiranta H."/>
            <person name="LaButti K.M."/>
            <person name="Lechner B.E."/>
            <person name="Liimatainen K."/>
            <person name="Lipzen A."/>
            <person name="Lukacs Z."/>
            <person name="Mihaltcheva S."/>
            <person name="Morgado L.N."/>
            <person name="Niskanen T."/>
            <person name="Noordeloos M.E."/>
            <person name="Ohm R.A."/>
            <person name="Ortiz-Santana B."/>
            <person name="Ovrebo C."/>
            <person name="Racz N."/>
            <person name="Riley R."/>
            <person name="Savchenko A."/>
            <person name="Shiryaev A."/>
            <person name="Soop K."/>
            <person name="Spirin V."/>
            <person name="Szebenyi C."/>
            <person name="Tomsovsky M."/>
            <person name="Tulloss R.E."/>
            <person name="Uehling J."/>
            <person name="Grigoriev I.V."/>
            <person name="Vagvolgyi C."/>
            <person name="Papp T."/>
            <person name="Martin F.M."/>
            <person name="Miettinen O."/>
            <person name="Hibbett D.S."/>
            <person name="Nagy L.G."/>
        </authorList>
    </citation>
    <scope>NUCLEOTIDE SEQUENCE [LARGE SCALE GENOMIC DNA]</scope>
    <source>
        <strain evidence="1 2">NL-1719</strain>
    </source>
</reference>
<sequence length="57" mass="6588">MLDLGTQGSLDGAVRSNCLMESCNTRWPSIADSRVLDVQCTRLRWQYWTYNTQAWCS</sequence>